<dbReference type="AlphaFoldDB" id="A0A6G1QTE7"/>
<feature type="compositionally biased region" description="Basic and acidic residues" evidence="1">
    <location>
        <begin position="109"/>
        <end position="123"/>
    </location>
</feature>
<feature type="region of interest" description="Disordered" evidence="1">
    <location>
        <begin position="223"/>
        <end position="250"/>
    </location>
</feature>
<gene>
    <name evidence="2" type="ORF">EXN66_Car021280</name>
</gene>
<feature type="compositionally biased region" description="Basic and acidic residues" evidence="1">
    <location>
        <begin position="230"/>
        <end position="250"/>
    </location>
</feature>
<keyword evidence="3" id="KW-1185">Reference proteome</keyword>
<reference evidence="3" key="2">
    <citation type="submission" date="2019-02" db="EMBL/GenBank/DDBJ databases">
        <title>Opniocepnalus argus Var Kimnra genome.</title>
        <authorList>
            <person name="Zhou C."/>
            <person name="Xiao S."/>
        </authorList>
    </citation>
    <scope>NUCLEOTIDE SEQUENCE [LARGE SCALE GENOMIC DNA]</scope>
</reference>
<evidence type="ECO:0000256" key="1">
    <source>
        <dbReference type="SAM" id="MobiDB-lite"/>
    </source>
</evidence>
<accession>A0A6G1QTE7</accession>
<sequence>MTESRTRVESASPSSPFPHLHIYERMFTPATSAEKLLQLTSLEGALSLGCNHDQPSFPGLLQMTSSELLMRKNSSGSCHLENFVTYKQRNILTWGREKPGPAGKTLTRPQEEPGNKVDSEPEARRVRSYDIYQIPVDDDDDDKLLWLQGPHTSPLKAVGFAMDKSDPNFLFFPLSAGDERAPSLWPQKILFVVPVLRCEGSLFKSGLSIRAAQKALLQCGQGRRQRFKRGKEGKSSKEKQTEVKKGVQRK</sequence>
<organism evidence="2 3">
    <name type="scientific">Channa argus</name>
    <name type="common">Northern snakehead</name>
    <name type="synonym">Ophicephalus argus</name>
    <dbReference type="NCBI Taxonomy" id="215402"/>
    <lineage>
        <taxon>Eukaryota</taxon>
        <taxon>Metazoa</taxon>
        <taxon>Chordata</taxon>
        <taxon>Craniata</taxon>
        <taxon>Vertebrata</taxon>
        <taxon>Euteleostomi</taxon>
        <taxon>Actinopterygii</taxon>
        <taxon>Neopterygii</taxon>
        <taxon>Teleostei</taxon>
        <taxon>Neoteleostei</taxon>
        <taxon>Acanthomorphata</taxon>
        <taxon>Anabantaria</taxon>
        <taxon>Anabantiformes</taxon>
        <taxon>Channoidei</taxon>
        <taxon>Channidae</taxon>
        <taxon>Channa</taxon>
    </lineage>
</organism>
<evidence type="ECO:0000313" key="2">
    <source>
        <dbReference type="EMBL" id="KAF3705589.1"/>
    </source>
</evidence>
<evidence type="ECO:0000313" key="3">
    <source>
        <dbReference type="Proteomes" id="UP000503349"/>
    </source>
</evidence>
<name>A0A6G1QTE7_CHAAH</name>
<protein>
    <submittedName>
        <fullName evidence="2">Uncharacterized protein</fullName>
    </submittedName>
</protein>
<dbReference type="EMBL" id="CM015733">
    <property type="protein sequence ID" value="KAF3705589.1"/>
    <property type="molecule type" value="Genomic_DNA"/>
</dbReference>
<dbReference type="Proteomes" id="UP000503349">
    <property type="component" value="Chromosome 22"/>
</dbReference>
<reference evidence="2 3" key="1">
    <citation type="submission" date="2019-02" db="EMBL/GenBank/DDBJ databases">
        <title>Opniocepnalus argus genome.</title>
        <authorList>
            <person name="Zhou C."/>
            <person name="Xiao S."/>
        </authorList>
    </citation>
    <scope>NUCLEOTIDE SEQUENCE [LARGE SCALE GENOMIC DNA]</scope>
    <source>
        <strain evidence="2">OARG1902GOOAL</strain>
        <tissue evidence="2">Muscle</tissue>
    </source>
</reference>
<proteinExistence type="predicted"/>
<feature type="region of interest" description="Disordered" evidence="1">
    <location>
        <begin position="95"/>
        <end position="123"/>
    </location>
</feature>